<gene>
    <name evidence="2" type="ORF">GCM10022394_23620</name>
</gene>
<organism evidence="2 3">
    <name type="scientific">Zobellella aerophila</name>
    <dbReference type="NCBI Taxonomy" id="870480"/>
    <lineage>
        <taxon>Bacteria</taxon>
        <taxon>Pseudomonadati</taxon>
        <taxon>Pseudomonadota</taxon>
        <taxon>Gammaproteobacteria</taxon>
        <taxon>Aeromonadales</taxon>
        <taxon>Aeromonadaceae</taxon>
        <taxon>Zobellella</taxon>
    </lineage>
</organism>
<dbReference type="InterPro" id="IPR021342">
    <property type="entry name" value="DUF2959"/>
</dbReference>
<evidence type="ECO:0000313" key="3">
    <source>
        <dbReference type="Proteomes" id="UP001500795"/>
    </source>
</evidence>
<evidence type="ECO:0000256" key="1">
    <source>
        <dbReference type="SAM" id="SignalP"/>
    </source>
</evidence>
<sequence length="215" mass="24153">MKRVLFLFCPVLLALLPAGCSSVYYDAMEQVGVHKRDILVTRVTAARDAQQQAQAEFKDALTRMKELTGFRGGELEQAYEQTRSAYEHSATAAREVSARIEAVDDVAGALFKEWENELKQYSSASLRRDSAAKLGSTRERYRQLLAAMRRAEGTMEPVLATLRDNMLYLKHNLNAAAIGALRGEVDSLQRDVGRLLQDMDKSIRESEAFIRHLKA</sequence>
<dbReference type="RefSeq" id="WP_344958233.1">
    <property type="nucleotide sequence ID" value="NZ_BAABCX010000003.1"/>
</dbReference>
<dbReference type="Pfam" id="PF11172">
    <property type="entry name" value="DUF2959"/>
    <property type="match status" value="1"/>
</dbReference>
<keyword evidence="3" id="KW-1185">Reference proteome</keyword>
<protein>
    <submittedName>
        <fullName evidence="2">DUF2959 domain-containing protein</fullName>
    </submittedName>
</protein>
<feature type="chain" id="PRO_5045470945" evidence="1">
    <location>
        <begin position="28"/>
        <end position="215"/>
    </location>
</feature>
<name>A0ABP6VZL6_9GAMM</name>
<keyword evidence="1" id="KW-0732">Signal</keyword>
<proteinExistence type="predicted"/>
<dbReference type="Proteomes" id="UP001500795">
    <property type="component" value="Unassembled WGS sequence"/>
</dbReference>
<accession>A0ABP6VZL6</accession>
<evidence type="ECO:0000313" key="2">
    <source>
        <dbReference type="EMBL" id="GAA3542956.1"/>
    </source>
</evidence>
<comment type="caution">
    <text evidence="2">The sequence shown here is derived from an EMBL/GenBank/DDBJ whole genome shotgun (WGS) entry which is preliminary data.</text>
</comment>
<feature type="signal peptide" evidence="1">
    <location>
        <begin position="1"/>
        <end position="27"/>
    </location>
</feature>
<dbReference type="EMBL" id="BAABCX010000003">
    <property type="protein sequence ID" value="GAA3542956.1"/>
    <property type="molecule type" value="Genomic_DNA"/>
</dbReference>
<reference evidence="3" key="1">
    <citation type="journal article" date="2019" name="Int. J. Syst. Evol. Microbiol.">
        <title>The Global Catalogue of Microorganisms (GCM) 10K type strain sequencing project: providing services to taxonomists for standard genome sequencing and annotation.</title>
        <authorList>
            <consortium name="The Broad Institute Genomics Platform"/>
            <consortium name="The Broad Institute Genome Sequencing Center for Infectious Disease"/>
            <person name="Wu L."/>
            <person name="Ma J."/>
        </authorList>
    </citation>
    <scope>NUCLEOTIDE SEQUENCE [LARGE SCALE GENOMIC DNA]</scope>
    <source>
        <strain evidence="3">JCM 17110</strain>
    </source>
</reference>